<evidence type="ECO:0000313" key="1">
    <source>
        <dbReference type="EMBL" id="SVD78955.1"/>
    </source>
</evidence>
<accession>A0A382Y7V9</accession>
<organism evidence="1">
    <name type="scientific">marine metagenome</name>
    <dbReference type="NCBI Taxonomy" id="408172"/>
    <lineage>
        <taxon>unclassified sequences</taxon>
        <taxon>metagenomes</taxon>
        <taxon>ecological metagenomes</taxon>
    </lineage>
</organism>
<dbReference type="AlphaFoldDB" id="A0A382Y7V9"/>
<proteinExistence type="predicted"/>
<gene>
    <name evidence="1" type="ORF">METZ01_LOCUS431809</name>
</gene>
<evidence type="ECO:0008006" key="2">
    <source>
        <dbReference type="Google" id="ProtNLM"/>
    </source>
</evidence>
<protein>
    <recommendedName>
        <fullName evidence="2">4'-phosphopantetheinyl transferase domain-containing protein</fullName>
    </recommendedName>
</protein>
<sequence>GSPYLNLNGKAEKQALKKKCLNFKLSISDTKYYSLAFVIGEEE</sequence>
<name>A0A382Y7V9_9ZZZZ</name>
<reference evidence="1" key="1">
    <citation type="submission" date="2018-05" db="EMBL/GenBank/DDBJ databases">
        <authorList>
            <person name="Lanie J.A."/>
            <person name="Ng W.-L."/>
            <person name="Kazmierczak K.M."/>
            <person name="Andrzejewski T.M."/>
            <person name="Davidsen T.M."/>
            <person name="Wayne K.J."/>
            <person name="Tettelin H."/>
            <person name="Glass J.I."/>
            <person name="Rusch D."/>
            <person name="Podicherti R."/>
            <person name="Tsui H.-C.T."/>
            <person name="Winkler M.E."/>
        </authorList>
    </citation>
    <scope>NUCLEOTIDE SEQUENCE</scope>
</reference>
<dbReference type="EMBL" id="UINC01173389">
    <property type="protein sequence ID" value="SVD78955.1"/>
    <property type="molecule type" value="Genomic_DNA"/>
</dbReference>
<feature type="non-terminal residue" evidence="1">
    <location>
        <position position="1"/>
    </location>
</feature>